<sequence length="365" mass="38707">MNPRRIGAWALAGLLAVALLVDRLPAGWGYEGLVTVRGEPAARLGPATWRDVEGLPSASFDGTLSARLARGGRLVVRNAFGDVRLRGEPTAVGQDPDTATTGTVSVRYRVTVYAATQQAAETYLSQVRVELRPDGGEQGDLVLSTIRPAEPAEVRRVEVDIDGALPSWARLDVQGAFGVVDVQGLDGPSRVDNRYGRTTLGQLRGDWHVQAAYGTVEVTGVAGSLQVTGDFGSSDVREVEGDVTLQGRYRGHAVSGVGGDVAIEAAFGDVRVDGFRRNVQVDSHYANVTLRAAPPLDHRFDVEARFGNVATRIPGLAQAGTRTSEGPTQRWTAVIGQGRYRVEVRSEFGGVEIGVADGAPGGTVR</sequence>
<accession>A0ABZ1BPG7</accession>
<gene>
    <name evidence="1" type="ORF">VLY81_13725</name>
</gene>
<evidence type="ECO:0000313" key="1">
    <source>
        <dbReference type="EMBL" id="WRP14460.1"/>
    </source>
</evidence>
<dbReference type="Proteomes" id="UP001333102">
    <property type="component" value="Chromosome"/>
</dbReference>
<organism evidence="1 2">
    <name type="scientific">Geochorda subterranea</name>
    <dbReference type="NCBI Taxonomy" id="3109564"/>
    <lineage>
        <taxon>Bacteria</taxon>
        <taxon>Bacillati</taxon>
        <taxon>Bacillota</taxon>
        <taxon>Limnochordia</taxon>
        <taxon>Limnochordales</taxon>
        <taxon>Geochordaceae</taxon>
        <taxon>Geochorda</taxon>
    </lineage>
</organism>
<evidence type="ECO:0008006" key="3">
    <source>
        <dbReference type="Google" id="ProtNLM"/>
    </source>
</evidence>
<keyword evidence="2" id="KW-1185">Reference proteome</keyword>
<dbReference type="RefSeq" id="WP_324668790.1">
    <property type="nucleotide sequence ID" value="NZ_CP141614.1"/>
</dbReference>
<proteinExistence type="predicted"/>
<evidence type="ECO:0000313" key="2">
    <source>
        <dbReference type="Proteomes" id="UP001333102"/>
    </source>
</evidence>
<dbReference type="EMBL" id="CP141614">
    <property type="protein sequence ID" value="WRP14460.1"/>
    <property type="molecule type" value="Genomic_DNA"/>
</dbReference>
<name>A0ABZ1BPG7_9FIRM</name>
<reference evidence="2" key="1">
    <citation type="submission" date="2023-12" db="EMBL/GenBank/DDBJ databases">
        <title>Novel isolates from deep terrestrial aquifers shed light on the physiology and ecology of the class Limnochordia.</title>
        <authorList>
            <person name="Karnachuk O.V."/>
            <person name="Lukina A.P."/>
            <person name="Avakyan M.R."/>
            <person name="Kadnikov V."/>
            <person name="Begmatov S."/>
            <person name="Beletsky A.V."/>
            <person name="Mardanov A.V."/>
            <person name="Ravin N.V."/>
        </authorList>
    </citation>
    <scope>NUCLEOTIDE SEQUENCE [LARGE SCALE GENOMIC DNA]</scope>
    <source>
        <strain evidence="2">LN</strain>
    </source>
</reference>
<protein>
    <recommendedName>
        <fullName evidence="3">Adhesin domain-containing protein</fullName>
    </recommendedName>
</protein>